<dbReference type="GO" id="GO:0004190">
    <property type="term" value="F:aspartic-type endopeptidase activity"/>
    <property type="evidence" value="ECO:0007669"/>
    <property type="project" value="InterPro"/>
</dbReference>
<evidence type="ECO:0000259" key="3">
    <source>
        <dbReference type="PROSITE" id="PS50175"/>
    </source>
</evidence>
<proteinExistence type="predicted"/>
<dbReference type="AlphaFoldDB" id="A0A388KQQ2"/>
<feature type="region of interest" description="Disordered" evidence="2">
    <location>
        <begin position="108"/>
        <end position="139"/>
    </location>
</feature>
<keyword evidence="5" id="KW-1185">Reference proteome</keyword>
<protein>
    <recommendedName>
        <fullName evidence="3">Peptidase A2 domain-containing protein</fullName>
    </recommendedName>
</protein>
<dbReference type="GO" id="GO:0006508">
    <property type="term" value="P:proteolysis"/>
    <property type="evidence" value="ECO:0007669"/>
    <property type="project" value="InterPro"/>
</dbReference>
<evidence type="ECO:0000256" key="1">
    <source>
        <dbReference type="ARBA" id="ARBA00022801"/>
    </source>
</evidence>
<dbReference type="Gramene" id="GBG72401">
    <property type="protein sequence ID" value="GBG72401"/>
    <property type="gene ID" value="CBR_g11979"/>
</dbReference>
<sequence length="327" mass="35868">MTGYCPAVTAVLDTLVPFTGGGAFPYKIERCISLEEKHASGKAYILVVKFLDTEAELVGEIICDQLRGRGPQTNFILESDGRDRVNATTRLGTVGRRINRDTIMEEVVGSSEPQAEPEAEEPEKVYGKPSEEEPADKVTDAKKKFRYQIPILTLLQLDDTISKLVGAMVSVSFQSMLQASPRLLKELRQLLTQRRVEIGDNPELPEGEREEEAPQEVANLQRSHGDLKDLEKAFADIRLSSPDREGGEVIRSPPGTKFSFHALPVGKQKIHIGSHHTDALVDGGAEITVIRRDFAMIMGCSVNKKVTGSIRGAGGEIPFDSTSRSVL</sequence>
<reference evidence="4 5" key="1">
    <citation type="journal article" date="2018" name="Cell">
        <title>The Chara Genome: Secondary Complexity and Implications for Plant Terrestrialization.</title>
        <authorList>
            <person name="Nishiyama T."/>
            <person name="Sakayama H."/>
            <person name="Vries J.D."/>
            <person name="Buschmann H."/>
            <person name="Saint-Marcoux D."/>
            <person name="Ullrich K.K."/>
            <person name="Haas F.B."/>
            <person name="Vanderstraeten L."/>
            <person name="Becker D."/>
            <person name="Lang D."/>
            <person name="Vosolsobe S."/>
            <person name="Rombauts S."/>
            <person name="Wilhelmsson P.K.I."/>
            <person name="Janitza P."/>
            <person name="Kern R."/>
            <person name="Heyl A."/>
            <person name="Rumpler F."/>
            <person name="Villalobos L.I.A.C."/>
            <person name="Clay J.M."/>
            <person name="Skokan R."/>
            <person name="Toyoda A."/>
            <person name="Suzuki Y."/>
            <person name="Kagoshima H."/>
            <person name="Schijlen E."/>
            <person name="Tajeshwar N."/>
            <person name="Catarino B."/>
            <person name="Hetherington A.J."/>
            <person name="Saltykova A."/>
            <person name="Bonnot C."/>
            <person name="Breuninger H."/>
            <person name="Symeonidi A."/>
            <person name="Radhakrishnan G.V."/>
            <person name="Van Nieuwerburgh F."/>
            <person name="Deforce D."/>
            <person name="Chang C."/>
            <person name="Karol K.G."/>
            <person name="Hedrich R."/>
            <person name="Ulvskov P."/>
            <person name="Glockner G."/>
            <person name="Delwiche C.F."/>
            <person name="Petrasek J."/>
            <person name="Van de Peer Y."/>
            <person name="Friml J."/>
            <person name="Beilby M."/>
            <person name="Dolan L."/>
            <person name="Kohara Y."/>
            <person name="Sugano S."/>
            <person name="Fujiyama A."/>
            <person name="Delaux P.-M."/>
            <person name="Quint M."/>
            <person name="TheiBen G."/>
            <person name="Hagemann M."/>
            <person name="Harholt J."/>
            <person name="Dunand C."/>
            <person name="Zachgo S."/>
            <person name="Langdale J."/>
            <person name="Maumus F."/>
            <person name="Straeten D.V.D."/>
            <person name="Gould S.B."/>
            <person name="Rensing S.A."/>
        </authorList>
    </citation>
    <scope>NUCLEOTIDE SEQUENCE [LARGE SCALE GENOMIC DNA]</scope>
    <source>
        <strain evidence="4 5">S276</strain>
    </source>
</reference>
<dbReference type="InterPro" id="IPR021109">
    <property type="entry name" value="Peptidase_aspartic_dom_sf"/>
</dbReference>
<accession>A0A388KQQ2</accession>
<dbReference type="Proteomes" id="UP000265515">
    <property type="component" value="Unassembled WGS sequence"/>
</dbReference>
<gene>
    <name evidence="4" type="ORF">CBR_g11979</name>
</gene>
<organism evidence="4 5">
    <name type="scientific">Chara braunii</name>
    <name type="common">Braun's stonewort</name>
    <dbReference type="NCBI Taxonomy" id="69332"/>
    <lineage>
        <taxon>Eukaryota</taxon>
        <taxon>Viridiplantae</taxon>
        <taxon>Streptophyta</taxon>
        <taxon>Charophyceae</taxon>
        <taxon>Charales</taxon>
        <taxon>Characeae</taxon>
        <taxon>Chara</taxon>
    </lineage>
</organism>
<evidence type="ECO:0000313" key="5">
    <source>
        <dbReference type="Proteomes" id="UP000265515"/>
    </source>
</evidence>
<feature type="domain" description="Peptidase A2" evidence="3">
    <location>
        <begin position="277"/>
        <end position="327"/>
    </location>
</feature>
<dbReference type="InterPro" id="IPR001995">
    <property type="entry name" value="Peptidase_A2_cat"/>
</dbReference>
<name>A0A388KQQ2_CHABU</name>
<evidence type="ECO:0000313" key="4">
    <source>
        <dbReference type="EMBL" id="GBG72401.1"/>
    </source>
</evidence>
<dbReference type="SUPFAM" id="SSF50630">
    <property type="entry name" value="Acid proteases"/>
    <property type="match status" value="1"/>
</dbReference>
<dbReference type="PROSITE" id="PS50175">
    <property type="entry name" value="ASP_PROT_RETROV"/>
    <property type="match status" value="1"/>
</dbReference>
<feature type="compositionally biased region" description="Basic and acidic residues" evidence="2">
    <location>
        <begin position="122"/>
        <end position="139"/>
    </location>
</feature>
<keyword evidence="1" id="KW-0378">Hydrolase</keyword>
<dbReference type="EMBL" id="BFEA01000164">
    <property type="protein sequence ID" value="GBG72401.1"/>
    <property type="molecule type" value="Genomic_DNA"/>
</dbReference>
<evidence type="ECO:0000256" key="2">
    <source>
        <dbReference type="SAM" id="MobiDB-lite"/>
    </source>
</evidence>
<comment type="caution">
    <text evidence="4">The sequence shown here is derived from an EMBL/GenBank/DDBJ whole genome shotgun (WGS) entry which is preliminary data.</text>
</comment>